<name>A0A0A7EML5_9GAMM</name>
<keyword evidence="2" id="KW-1185">Reference proteome</keyword>
<dbReference type="STRING" id="1348114.OM33_19950"/>
<proteinExistence type="predicted"/>
<accession>A0A0A7EML5</accession>
<dbReference type="Proteomes" id="UP000030341">
    <property type="component" value="Chromosome 2"/>
</dbReference>
<protein>
    <submittedName>
        <fullName evidence="1">Uncharacterized protein</fullName>
    </submittedName>
</protein>
<dbReference type="EMBL" id="CP009889">
    <property type="protein sequence ID" value="AIY67316.1"/>
    <property type="molecule type" value="Genomic_DNA"/>
</dbReference>
<dbReference type="AlphaFoldDB" id="A0A0A7EML5"/>
<sequence length="83" mass="9416">MSLICHGKAVNLTLEIKHNDVSLFMTENKRYLIEFAVNESDSISRYVEGDNLSLESVTNWAKKLEQDEGCFLSFTIKEESSAP</sequence>
<reference evidence="1 2" key="1">
    <citation type="submission" date="2014-11" db="EMBL/GenBank/DDBJ databases">
        <title>Complete Genome Sequence of Pseudoalteromonas sp. Strain OCN003 Isolated from Kaneohe Bay, Oahu, Hawaii.</title>
        <authorList>
            <person name="Beurmann S."/>
            <person name="Videau P."/>
            <person name="Ushijima B."/>
            <person name="Smith A.M."/>
            <person name="Aeby G.S."/>
            <person name="Callahan S.M."/>
            <person name="Belcaid M."/>
        </authorList>
    </citation>
    <scope>NUCLEOTIDE SEQUENCE [LARGE SCALE GENOMIC DNA]</scope>
    <source>
        <strain evidence="1 2">OCN003</strain>
    </source>
</reference>
<evidence type="ECO:0000313" key="1">
    <source>
        <dbReference type="EMBL" id="AIY67316.1"/>
    </source>
</evidence>
<gene>
    <name evidence="1" type="ORF">OM33_19950</name>
</gene>
<dbReference type="KEGG" id="pseo:OM33_19950"/>
<dbReference type="HOGENOM" id="CLU_2540064_0_0_6"/>
<evidence type="ECO:0000313" key="2">
    <source>
        <dbReference type="Proteomes" id="UP000030341"/>
    </source>
</evidence>
<organism evidence="1 2">
    <name type="scientific">Pseudoalteromonas piratica</name>
    <dbReference type="NCBI Taxonomy" id="1348114"/>
    <lineage>
        <taxon>Bacteria</taxon>
        <taxon>Pseudomonadati</taxon>
        <taxon>Pseudomonadota</taxon>
        <taxon>Gammaproteobacteria</taxon>
        <taxon>Alteromonadales</taxon>
        <taxon>Pseudoalteromonadaceae</taxon>
        <taxon>Pseudoalteromonas</taxon>
    </lineage>
</organism>
<dbReference type="OrthoDB" id="9947626at2"/>